<keyword evidence="5" id="KW-0325">Glycoprotein</keyword>
<dbReference type="InterPro" id="IPR000436">
    <property type="entry name" value="Sushi_SCR_CCP_dom"/>
</dbReference>
<evidence type="ECO:0000256" key="6">
    <source>
        <dbReference type="PROSITE-ProRule" id="PRU00302"/>
    </source>
</evidence>
<reference evidence="9" key="1">
    <citation type="submission" date="2012-09" db="EMBL/GenBank/DDBJ databases">
        <authorList>
            <person name="Martin A.A."/>
        </authorList>
    </citation>
    <scope>NUCLEOTIDE SEQUENCE</scope>
</reference>
<keyword evidence="1 6" id="KW-0768">Sushi</keyword>
<evidence type="ECO:0000313" key="9">
    <source>
        <dbReference type="Proteomes" id="UP000035642"/>
    </source>
</evidence>
<keyword evidence="4 6" id="KW-1015">Disulfide bond</keyword>
<keyword evidence="2" id="KW-0732">Signal</keyword>
<dbReference type="InterPro" id="IPR001304">
    <property type="entry name" value="C-type_lectin-like"/>
</dbReference>
<dbReference type="InterPro" id="IPR016186">
    <property type="entry name" value="C-type_lectin-like/link_sf"/>
</dbReference>
<dbReference type="WBParaSite" id="ACAC_0000716101-mRNA-1">
    <property type="protein sequence ID" value="ACAC_0000716101-mRNA-1"/>
    <property type="gene ID" value="ACAC_0000716101"/>
</dbReference>
<feature type="domain" description="Sushi" evidence="8">
    <location>
        <begin position="278"/>
        <end position="335"/>
    </location>
</feature>
<dbReference type="InterPro" id="IPR016187">
    <property type="entry name" value="CTDL_fold"/>
</dbReference>
<accession>A0A158P8J7</accession>
<dbReference type="STRING" id="6313.A0A158P8J7"/>
<feature type="domain" description="Sushi" evidence="8">
    <location>
        <begin position="157"/>
        <end position="216"/>
    </location>
</feature>
<evidence type="ECO:0000256" key="3">
    <source>
        <dbReference type="ARBA" id="ARBA00022737"/>
    </source>
</evidence>
<feature type="disulfide bond" evidence="6">
    <location>
        <begin position="248"/>
        <end position="275"/>
    </location>
</feature>
<dbReference type="Proteomes" id="UP000035642">
    <property type="component" value="Unassembled WGS sequence"/>
</dbReference>
<dbReference type="PANTHER" id="PTHR46393">
    <property type="entry name" value="SUSHI DOMAIN-CONTAINING PROTEIN"/>
    <property type="match status" value="1"/>
</dbReference>
<dbReference type="InterPro" id="IPR035976">
    <property type="entry name" value="Sushi/SCR/CCP_sf"/>
</dbReference>
<dbReference type="CDD" id="cd00033">
    <property type="entry name" value="CCP"/>
    <property type="match status" value="3"/>
</dbReference>
<sequence>MTDDVSVSIWQCSQSATMQVLGVFDGLCYSSSRDEKADWQRAQRKCLDRGATLPMKITEIARRGVRSALATASLHSDYYWIGASSSLTNWRWADGSVVDEDEADWSTTAILPSNHAEAIVLARVVDWRWIPSVQKVWNSFLCQSSQFKSKRGKVEPKSCTFPGVDAAGRVSFTSQNLLIGTYAIYSCENGYELDGLAERRCEGSALWSGTIPKCRKRKCGHVEEWNSGGKIHLVNGSTEFDSEIEYVCPNGWKLIGVERRRCQEDGSWSGSAPFCKVVDCGAPPTISNGRVFTLMTTFGSQANYSCLDGYRLIGHDIVTCGAKGIWEPAIPVCYGKFLGYKINL</sequence>
<dbReference type="SUPFAM" id="SSF57535">
    <property type="entry name" value="Complement control module/SCR domain"/>
    <property type="match status" value="3"/>
</dbReference>
<organism evidence="9 10">
    <name type="scientific">Angiostrongylus cantonensis</name>
    <name type="common">Rat lungworm</name>
    <dbReference type="NCBI Taxonomy" id="6313"/>
    <lineage>
        <taxon>Eukaryota</taxon>
        <taxon>Metazoa</taxon>
        <taxon>Ecdysozoa</taxon>
        <taxon>Nematoda</taxon>
        <taxon>Chromadorea</taxon>
        <taxon>Rhabditida</taxon>
        <taxon>Rhabditina</taxon>
        <taxon>Rhabditomorpha</taxon>
        <taxon>Strongyloidea</taxon>
        <taxon>Metastrongylidae</taxon>
        <taxon>Angiostrongylus</taxon>
    </lineage>
</organism>
<feature type="domain" description="Sushi" evidence="8">
    <location>
        <begin position="217"/>
        <end position="277"/>
    </location>
</feature>
<feature type="disulfide bond" evidence="6">
    <location>
        <begin position="306"/>
        <end position="333"/>
    </location>
</feature>
<evidence type="ECO:0000256" key="1">
    <source>
        <dbReference type="ARBA" id="ARBA00022659"/>
    </source>
</evidence>
<dbReference type="Pfam" id="PF00059">
    <property type="entry name" value="Lectin_C"/>
    <property type="match status" value="1"/>
</dbReference>
<keyword evidence="3" id="KW-0677">Repeat</keyword>
<evidence type="ECO:0000313" key="10">
    <source>
        <dbReference type="WBParaSite" id="ACAC_0000716101-mRNA-1"/>
    </source>
</evidence>
<proteinExistence type="predicted"/>
<feature type="domain" description="C-type lectin" evidence="7">
    <location>
        <begin position="24"/>
        <end position="143"/>
    </location>
</feature>
<reference evidence="10" key="2">
    <citation type="submission" date="2016-04" db="UniProtKB">
        <authorList>
            <consortium name="WormBaseParasite"/>
        </authorList>
    </citation>
    <scope>IDENTIFICATION</scope>
</reference>
<evidence type="ECO:0000256" key="5">
    <source>
        <dbReference type="ARBA" id="ARBA00023180"/>
    </source>
</evidence>
<dbReference type="SUPFAM" id="SSF56436">
    <property type="entry name" value="C-type lectin-like"/>
    <property type="match status" value="1"/>
</dbReference>
<feature type="disulfide bond" evidence="6">
    <location>
        <begin position="187"/>
        <end position="214"/>
    </location>
</feature>
<comment type="caution">
    <text evidence="6">Lacks conserved residue(s) required for the propagation of feature annotation.</text>
</comment>
<dbReference type="CDD" id="cd00037">
    <property type="entry name" value="CLECT"/>
    <property type="match status" value="1"/>
</dbReference>
<dbReference type="AlphaFoldDB" id="A0A158P8J7"/>
<dbReference type="SMART" id="SM00032">
    <property type="entry name" value="CCP"/>
    <property type="match status" value="3"/>
</dbReference>
<dbReference type="Pfam" id="PF00084">
    <property type="entry name" value="Sushi"/>
    <property type="match status" value="3"/>
</dbReference>
<dbReference type="Gene3D" id="3.10.100.10">
    <property type="entry name" value="Mannose-Binding Protein A, subunit A"/>
    <property type="match status" value="1"/>
</dbReference>
<evidence type="ECO:0000256" key="2">
    <source>
        <dbReference type="ARBA" id="ARBA00022729"/>
    </source>
</evidence>
<evidence type="ECO:0000259" key="8">
    <source>
        <dbReference type="PROSITE" id="PS50923"/>
    </source>
</evidence>
<name>A0A158P8J7_ANGCA</name>
<protein>
    <submittedName>
        <fullName evidence="10">Sushi, von Willebrand factor type A, EGF and pentraxin domain-containing protein 1</fullName>
    </submittedName>
</protein>
<dbReference type="Gene3D" id="2.10.70.10">
    <property type="entry name" value="Complement Module, domain 1"/>
    <property type="match status" value="3"/>
</dbReference>
<dbReference type="PROSITE" id="PS50041">
    <property type="entry name" value="C_TYPE_LECTIN_2"/>
    <property type="match status" value="1"/>
</dbReference>
<dbReference type="PROSITE" id="PS50923">
    <property type="entry name" value="SUSHI"/>
    <property type="match status" value="3"/>
</dbReference>
<dbReference type="SMART" id="SM00034">
    <property type="entry name" value="CLECT"/>
    <property type="match status" value="1"/>
</dbReference>
<evidence type="ECO:0000259" key="7">
    <source>
        <dbReference type="PROSITE" id="PS50041"/>
    </source>
</evidence>
<evidence type="ECO:0000256" key="4">
    <source>
        <dbReference type="ARBA" id="ARBA00023157"/>
    </source>
</evidence>
<feature type="disulfide bond" evidence="6">
    <location>
        <begin position="219"/>
        <end position="262"/>
    </location>
</feature>
<dbReference type="PANTHER" id="PTHR46393:SF7">
    <property type="entry name" value="COMPLEMENT C2"/>
    <property type="match status" value="1"/>
</dbReference>
<keyword evidence="9" id="KW-1185">Reference proteome</keyword>